<reference evidence="2" key="1">
    <citation type="journal article" date="2011" name="Proc. Natl. Acad. Sci. U.S.A.">
        <title>Obligate biotrophy features unraveled by the genomic analysis of rust fungi.</title>
        <authorList>
            <person name="Duplessis S."/>
            <person name="Cuomo C.A."/>
            <person name="Lin Y.-C."/>
            <person name="Aerts A."/>
            <person name="Tisserant E."/>
            <person name="Veneault-Fourrey C."/>
            <person name="Joly D.L."/>
            <person name="Hacquard S."/>
            <person name="Amselem J."/>
            <person name="Cantarel B.L."/>
            <person name="Chiu R."/>
            <person name="Coutinho P.M."/>
            <person name="Feau N."/>
            <person name="Field M."/>
            <person name="Frey P."/>
            <person name="Gelhaye E."/>
            <person name="Goldberg J."/>
            <person name="Grabherr M.G."/>
            <person name="Kodira C.D."/>
            <person name="Kohler A."/>
            <person name="Kuees U."/>
            <person name="Lindquist E.A."/>
            <person name="Lucas S.M."/>
            <person name="Mago R."/>
            <person name="Mauceli E."/>
            <person name="Morin E."/>
            <person name="Murat C."/>
            <person name="Pangilinan J.L."/>
            <person name="Park R."/>
            <person name="Pearson M."/>
            <person name="Quesneville H."/>
            <person name="Rouhier N."/>
            <person name="Sakthikumar S."/>
            <person name="Salamov A.A."/>
            <person name="Schmutz J."/>
            <person name="Selles B."/>
            <person name="Shapiro H."/>
            <person name="Tanguay P."/>
            <person name="Tuskan G.A."/>
            <person name="Henrissat B."/>
            <person name="Van de Peer Y."/>
            <person name="Rouze P."/>
            <person name="Ellis J.G."/>
            <person name="Dodds P.N."/>
            <person name="Schein J.E."/>
            <person name="Zhong S."/>
            <person name="Hamelin R.C."/>
            <person name="Grigoriev I.V."/>
            <person name="Szabo L.J."/>
            <person name="Martin F."/>
        </authorList>
    </citation>
    <scope>NUCLEOTIDE SEQUENCE [LARGE SCALE GENOMIC DNA]</scope>
    <source>
        <strain evidence="2">98AG31 / pathotype 3-4-7</strain>
    </source>
</reference>
<sequence>YFLSFDRDKMNLHISQSNNTRTKLAQIAWVPCNIVSPQANKPLMGALPLS</sequence>
<accession>F4RZL2</accession>
<dbReference type="HOGENOM" id="CLU_3129775_0_0_1"/>
<name>F4RZL2_MELLP</name>
<keyword evidence="2" id="KW-1185">Reference proteome</keyword>
<dbReference type="Proteomes" id="UP000001072">
    <property type="component" value="Unassembled WGS sequence"/>
</dbReference>
<protein>
    <submittedName>
        <fullName evidence="1">Uncharacterized protein</fullName>
    </submittedName>
</protein>
<gene>
    <name evidence="1" type="ORF">MELLADRAFT_38748</name>
</gene>
<dbReference type="InParanoid" id="F4RZL2"/>
<dbReference type="OrthoDB" id="270392at2759"/>
<dbReference type="VEuPathDB" id="FungiDB:MELLADRAFT_38748"/>
<dbReference type="RefSeq" id="XP_007414560.1">
    <property type="nucleotide sequence ID" value="XM_007414498.1"/>
</dbReference>
<evidence type="ECO:0000313" key="2">
    <source>
        <dbReference type="Proteomes" id="UP000001072"/>
    </source>
</evidence>
<proteinExistence type="predicted"/>
<dbReference type="STRING" id="747676.F4RZL2"/>
<dbReference type="Gene3D" id="2.40.40.20">
    <property type="match status" value="1"/>
</dbReference>
<dbReference type="EMBL" id="GL883133">
    <property type="protein sequence ID" value="EGG02023.1"/>
    <property type="molecule type" value="Genomic_DNA"/>
</dbReference>
<dbReference type="KEGG" id="mlr:MELLADRAFT_38748"/>
<dbReference type="GeneID" id="18927746"/>
<feature type="non-terminal residue" evidence="1">
    <location>
        <position position="1"/>
    </location>
</feature>
<organism evidence="2">
    <name type="scientific">Melampsora larici-populina (strain 98AG31 / pathotype 3-4-7)</name>
    <name type="common">Poplar leaf rust fungus</name>
    <dbReference type="NCBI Taxonomy" id="747676"/>
    <lineage>
        <taxon>Eukaryota</taxon>
        <taxon>Fungi</taxon>
        <taxon>Dikarya</taxon>
        <taxon>Basidiomycota</taxon>
        <taxon>Pucciniomycotina</taxon>
        <taxon>Pucciniomycetes</taxon>
        <taxon>Pucciniales</taxon>
        <taxon>Melampsoraceae</taxon>
        <taxon>Melampsora</taxon>
    </lineage>
</organism>
<evidence type="ECO:0000313" key="1">
    <source>
        <dbReference type="EMBL" id="EGG02023.1"/>
    </source>
</evidence>
<dbReference type="SUPFAM" id="SSF64484">
    <property type="entry name" value="beta and beta-prime subunits of DNA dependent RNA-polymerase"/>
    <property type="match status" value="1"/>
</dbReference>
<dbReference type="AlphaFoldDB" id="F4RZL2"/>